<evidence type="ECO:0000256" key="8">
    <source>
        <dbReference type="ARBA" id="ARBA00061012"/>
    </source>
</evidence>
<dbReference type="RefSeq" id="WP_123780207.1">
    <property type="nucleotide sequence ID" value="NZ_RKMG01000016.1"/>
</dbReference>
<dbReference type="HAMAP" id="MF_01200_B">
    <property type="entry name" value="OMPdecase_type1_B"/>
    <property type="match status" value="1"/>
</dbReference>
<keyword evidence="5 9" id="KW-0665">Pyrimidine biosynthesis</keyword>
<organism evidence="14 15">
    <name type="scientific">Aerococcus agrisoli</name>
    <dbReference type="NCBI Taxonomy" id="2487350"/>
    <lineage>
        <taxon>Bacteria</taxon>
        <taxon>Bacillati</taxon>
        <taxon>Bacillota</taxon>
        <taxon>Bacilli</taxon>
        <taxon>Lactobacillales</taxon>
        <taxon>Aerococcaceae</taxon>
        <taxon>Aerococcus</taxon>
    </lineage>
</organism>
<evidence type="ECO:0000256" key="11">
    <source>
        <dbReference type="PIRSR" id="PIRSR614732-2"/>
    </source>
</evidence>
<feature type="binding site" evidence="9">
    <location>
        <begin position="60"/>
        <end position="69"/>
    </location>
    <ligand>
        <name>substrate</name>
    </ligand>
</feature>
<dbReference type="GO" id="GO:0044205">
    <property type="term" value="P:'de novo' UMP biosynthetic process"/>
    <property type="evidence" value="ECO:0007669"/>
    <property type="project" value="UniProtKB-UniRule"/>
</dbReference>
<comment type="caution">
    <text evidence="14">The sequence shown here is derived from an EMBL/GenBank/DDBJ whole genome shotgun (WGS) entry which is preliminary data.</text>
</comment>
<comment type="pathway">
    <text evidence="2 9 12">Pyrimidine metabolism; UMP biosynthesis via de novo pathway; UMP from orotate: step 2/2.</text>
</comment>
<keyword evidence="4 9" id="KW-0210">Decarboxylase</keyword>
<dbReference type="OrthoDB" id="9806203at2"/>
<feature type="binding site" evidence="9 11">
    <location>
        <position position="121"/>
    </location>
    <ligand>
        <name>substrate</name>
    </ligand>
</feature>
<comment type="subunit">
    <text evidence="3 9">Homodimer.</text>
</comment>
<evidence type="ECO:0000256" key="3">
    <source>
        <dbReference type="ARBA" id="ARBA00011738"/>
    </source>
</evidence>
<dbReference type="Pfam" id="PF00215">
    <property type="entry name" value="OMPdecase"/>
    <property type="match status" value="1"/>
</dbReference>
<comment type="catalytic activity">
    <reaction evidence="7 9 12">
        <text>orotidine 5'-phosphate + H(+) = UMP + CO2</text>
        <dbReference type="Rhea" id="RHEA:11596"/>
        <dbReference type="ChEBI" id="CHEBI:15378"/>
        <dbReference type="ChEBI" id="CHEBI:16526"/>
        <dbReference type="ChEBI" id="CHEBI:57538"/>
        <dbReference type="ChEBI" id="CHEBI:57865"/>
        <dbReference type="EC" id="4.1.1.23"/>
    </reaction>
</comment>
<reference evidence="14 15" key="1">
    <citation type="submission" date="2018-11" db="EMBL/GenBank/DDBJ databases">
        <title>Aerococcus sp. SJQ22, whole genome shotgun sequence.</title>
        <authorList>
            <person name="Sun L."/>
            <person name="Gao X."/>
            <person name="Chen W."/>
            <person name="Huang K."/>
        </authorList>
    </citation>
    <scope>NUCLEOTIDE SEQUENCE [LARGE SCALE GENOMIC DNA]</scope>
    <source>
        <strain evidence="14 15">SJQ22</strain>
    </source>
</reference>
<evidence type="ECO:0000256" key="6">
    <source>
        <dbReference type="ARBA" id="ARBA00023239"/>
    </source>
</evidence>
<dbReference type="AlphaFoldDB" id="A0A3N4GDX3"/>
<name>A0A3N4GDX3_9LACT</name>
<sequence length="236" mass="25316">MDPKKPIIALDFSNQEDLFHFLDQFEGQQLNVKVGMELFYAGGKPFLERIQAQGHDIFLDLKLHDIPNTVERAMAILASTGVAMVNVHAAGGKEMMAAALRGLEAGSNGKRPLLISVTQLTSTSTEQMNQEQGIPGEVLDSVLRYAELTKAAGLDGVVCSPLEAAAIKAACGPDFLTVTPGIRLESSVADDQKRIMTPAKASRSGSDYIVVGRPITQADDAVATYQQIVSDWSGQK</sequence>
<dbReference type="SUPFAM" id="SSF51366">
    <property type="entry name" value="Ribulose-phoshate binding barrel"/>
    <property type="match status" value="1"/>
</dbReference>
<evidence type="ECO:0000256" key="1">
    <source>
        <dbReference type="ARBA" id="ARBA00002356"/>
    </source>
</evidence>
<feature type="active site" description="For OMPdecase activity" evidence="10">
    <location>
        <position position="65"/>
    </location>
</feature>
<evidence type="ECO:0000256" key="10">
    <source>
        <dbReference type="PIRSR" id="PIRSR614732-1"/>
    </source>
</evidence>
<dbReference type="Gene3D" id="3.20.20.70">
    <property type="entry name" value="Aldolase class I"/>
    <property type="match status" value="1"/>
</dbReference>
<feature type="binding site" evidence="9 11">
    <location>
        <position position="33"/>
    </location>
    <ligand>
        <name>substrate</name>
    </ligand>
</feature>
<dbReference type="PROSITE" id="PS00156">
    <property type="entry name" value="OMPDECASE"/>
    <property type="match status" value="1"/>
</dbReference>
<dbReference type="FunFam" id="3.20.20.70:FF:000015">
    <property type="entry name" value="Orotidine 5'-phosphate decarboxylase"/>
    <property type="match status" value="1"/>
</dbReference>
<feature type="binding site" evidence="9 11">
    <location>
        <position position="11"/>
    </location>
    <ligand>
        <name>substrate</name>
    </ligand>
</feature>
<dbReference type="GO" id="GO:0005829">
    <property type="term" value="C:cytosol"/>
    <property type="evidence" value="ECO:0007669"/>
    <property type="project" value="TreeGrafter"/>
</dbReference>
<dbReference type="PANTHER" id="PTHR32119">
    <property type="entry name" value="OROTIDINE 5'-PHOSPHATE DECARBOXYLASE"/>
    <property type="match status" value="1"/>
</dbReference>
<dbReference type="InterPro" id="IPR011060">
    <property type="entry name" value="RibuloseP-bd_barrel"/>
</dbReference>
<feature type="domain" description="Orotidine 5'-phosphate decarboxylase" evidence="13">
    <location>
        <begin position="5"/>
        <end position="228"/>
    </location>
</feature>
<dbReference type="NCBIfam" id="NF001273">
    <property type="entry name" value="PRK00230.1"/>
    <property type="match status" value="1"/>
</dbReference>
<feature type="binding site" evidence="9 11">
    <location>
        <position position="213"/>
    </location>
    <ligand>
        <name>substrate</name>
    </ligand>
</feature>
<feature type="binding site" evidence="9 11">
    <location>
        <position position="192"/>
    </location>
    <ligand>
        <name>substrate</name>
    </ligand>
</feature>
<evidence type="ECO:0000313" key="15">
    <source>
        <dbReference type="Proteomes" id="UP000273977"/>
    </source>
</evidence>
<dbReference type="EC" id="4.1.1.23" evidence="9"/>
<dbReference type="EMBL" id="RKMG01000016">
    <property type="protein sequence ID" value="RPA60435.1"/>
    <property type="molecule type" value="Genomic_DNA"/>
</dbReference>
<feature type="binding site" evidence="9 11">
    <location>
        <position position="183"/>
    </location>
    <ligand>
        <name>substrate</name>
    </ligand>
</feature>
<evidence type="ECO:0000256" key="2">
    <source>
        <dbReference type="ARBA" id="ARBA00004861"/>
    </source>
</evidence>
<dbReference type="NCBIfam" id="TIGR01740">
    <property type="entry name" value="pyrF"/>
    <property type="match status" value="1"/>
</dbReference>
<comment type="function">
    <text evidence="1 9">Catalyzes the decarboxylation of orotidine 5'-monophosphate (OMP) to uridine 5'-monophosphate (UMP).</text>
</comment>
<dbReference type="InterPro" id="IPR018089">
    <property type="entry name" value="OMPdecase_AS"/>
</dbReference>
<evidence type="ECO:0000256" key="5">
    <source>
        <dbReference type="ARBA" id="ARBA00022975"/>
    </source>
</evidence>
<evidence type="ECO:0000313" key="14">
    <source>
        <dbReference type="EMBL" id="RPA60435.1"/>
    </source>
</evidence>
<dbReference type="CDD" id="cd04725">
    <property type="entry name" value="OMP_decarboxylase_like"/>
    <property type="match status" value="1"/>
</dbReference>
<dbReference type="InterPro" id="IPR047596">
    <property type="entry name" value="OMPdecase_bac"/>
</dbReference>
<feature type="binding site" evidence="9 11">
    <location>
        <position position="212"/>
    </location>
    <ligand>
        <name>substrate</name>
    </ligand>
</feature>
<feature type="active site" description="Proton donor" evidence="9">
    <location>
        <position position="62"/>
    </location>
</feature>
<accession>A0A3N4GDX3</accession>
<evidence type="ECO:0000256" key="7">
    <source>
        <dbReference type="ARBA" id="ARBA00049157"/>
    </source>
</evidence>
<evidence type="ECO:0000256" key="4">
    <source>
        <dbReference type="ARBA" id="ARBA00022793"/>
    </source>
</evidence>
<dbReference type="PANTHER" id="PTHR32119:SF2">
    <property type="entry name" value="OROTIDINE 5'-PHOSPHATE DECARBOXYLASE"/>
    <property type="match status" value="1"/>
</dbReference>
<protein>
    <recommendedName>
        <fullName evidence="9">Orotidine 5'-phosphate decarboxylase</fullName>
        <ecNumber evidence="9">4.1.1.23</ecNumber>
    </recommendedName>
    <alternativeName>
        <fullName evidence="9">OMP decarboxylase</fullName>
        <shortName evidence="9">OMPDCase</shortName>
        <shortName evidence="9">OMPdecase</shortName>
    </alternativeName>
</protein>
<evidence type="ECO:0000256" key="9">
    <source>
        <dbReference type="HAMAP-Rule" id="MF_01200"/>
    </source>
</evidence>
<dbReference type="UniPathway" id="UPA00070">
    <property type="reaction ID" value="UER00120"/>
</dbReference>
<dbReference type="InterPro" id="IPR001754">
    <property type="entry name" value="OMPdeCOase_dom"/>
</dbReference>
<feature type="active site" description="For OMPdecase activity" evidence="10">
    <location>
        <position position="60"/>
    </location>
</feature>
<comment type="similarity">
    <text evidence="8 9">Belongs to the OMP decarboxylase family. Type 1 subfamily.</text>
</comment>
<evidence type="ECO:0000259" key="13">
    <source>
        <dbReference type="SMART" id="SM00934"/>
    </source>
</evidence>
<dbReference type="GO" id="GO:0006207">
    <property type="term" value="P:'de novo' pyrimidine nucleobase biosynthetic process"/>
    <property type="evidence" value="ECO:0007669"/>
    <property type="project" value="InterPro"/>
</dbReference>
<dbReference type="InterPro" id="IPR013785">
    <property type="entry name" value="Aldolase_TIM"/>
</dbReference>
<dbReference type="InterPro" id="IPR014732">
    <property type="entry name" value="OMPdecase"/>
</dbReference>
<dbReference type="SMART" id="SM00934">
    <property type="entry name" value="OMPdecase"/>
    <property type="match status" value="1"/>
</dbReference>
<keyword evidence="15" id="KW-1185">Reference proteome</keyword>
<gene>
    <name evidence="9" type="primary">pyrF</name>
    <name evidence="14" type="ORF">EF384_05915</name>
</gene>
<evidence type="ECO:0000256" key="12">
    <source>
        <dbReference type="RuleBase" id="RU000512"/>
    </source>
</evidence>
<keyword evidence="6 9" id="KW-0456">Lyase</keyword>
<feature type="active site" description="For OMPdecase activity" evidence="10">
    <location>
        <position position="62"/>
    </location>
</feature>
<proteinExistence type="inferred from homology"/>
<dbReference type="GO" id="GO:0004590">
    <property type="term" value="F:orotidine-5'-phosphate decarboxylase activity"/>
    <property type="evidence" value="ECO:0007669"/>
    <property type="project" value="UniProtKB-UniRule"/>
</dbReference>
<dbReference type="Proteomes" id="UP000273977">
    <property type="component" value="Unassembled WGS sequence"/>
</dbReference>